<dbReference type="RefSeq" id="WP_109888731.1">
    <property type="nucleotide sequence ID" value="NZ_CP029550.1"/>
</dbReference>
<dbReference type="AlphaFoldDB" id="A0A2U8W367"/>
<protein>
    <recommendedName>
        <fullName evidence="1">DUF6894 domain-containing protein</fullName>
    </recommendedName>
</protein>
<dbReference type="InterPro" id="IPR054189">
    <property type="entry name" value="DUF6894"/>
</dbReference>
<dbReference type="Pfam" id="PF21834">
    <property type="entry name" value="DUF6894"/>
    <property type="match status" value="1"/>
</dbReference>
<dbReference type="EMBL" id="CP029550">
    <property type="protein sequence ID" value="AWN40519.1"/>
    <property type="molecule type" value="Genomic_DNA"/>
</dbReference>
<evidence type="ECO:0000259" key="1">
    <source>
        <dbReference type="Pfam" id="PF21834"/>
    </source>
</evidence>
<accession>A0A2U8W367</accession>
<dbReference type="Proteomes" id="UP000245926">
    <property type="component" value="Chromosome"/>
</dbReference>
<gene>
    <name evidence="2" type="ORF">DK389_08240</name>
</gene>
<proteinExistence type="predicted"/>
<dbReference type="KEGG" id="mets:DK389_08240"/>
<sequence>MGRYFFDLHEDDLTISDTVGEDLADRENAGHRASYILTQIAGDAPLTDGGKRLSATVRDEANRIVFTATLNIVGEWGELGTEPFG</sequence>
<evidence type="ECO:0000313" key="2">
    <source>
        <dbReference type="EMBL" id="AWN40519.1"/>
    </source>
</evidence>
<dbReference type="OrthoDB" id="8094360at2"/>
<name>A0A2U8W367_9HYPH</name>
<organism evidence="2 3">
    <name type="scientific">Methylobacterium durans</name>
    <dbReference type="NCBI Taxonomy" id="2202825"/>
    <lineage>
        <taxon>Bacteria</taxon>
        <taxon>Pseudomonadati</taxon>
        <taxon>Pseudomonadota</taxon>
        <taxon>Alphaproteobacteria</taxon>
        <taxon>Hyphomicrobiales</taxon>
        <taxon>Methylobacteriaceae</taxon>
        <taxon>Methylobacterium</taxon>
    </lineage>
</organism>
<evidence type="ECO:0000313" key="3">
    <source>
        <dbReference type="Proteomes" id="UP000245926"/>
    </source>
</evidence>
<feature type="domain" description="DUF6894" evidence="1">
    <location>
        <begin position="3"/>
        <end position="70"/>
    </location>
</feature>
<keyword evidence="3" id="KW-1185">Reference proteome</keyword>
<reference evidence="3" key="1">
    <citation type="submission" date="2018-05" db="EMBL/GenBank/DDBJ databases">
        <title>Complete Genome Sequence of Methylobacterium sp. 17SD2-17.</title>
        <authorList>
            <person name="Srinivasan S."/>
        </authorList>
    </citation>
    <scope>NUCLEOTIDE SEQUENCE [LARGE SCALE GENOMIC DNA]</scope>
    <source>
        <strain evidence="3">17SD2-17</strain>
    </source>
</reference>